<organism evidence="2 3">
    <name type="scientific">Vagococcus teuberi</name>
    <dbReference type="NCBI Taxonomy" id="519472"/>
    <lineage>
        <taxon>Bacteria</taxon>
        <taxon>Bacillati</taxon>
        <taxon>Bacillota</taxon>
        <taxon>Bacilli</taxon>
        <taxon>Lactobacillales</taxon>
        <taxon>Enterococcaceae</taxon>
        <taxon>Vagococcus</taxon>
    </lineage>
</organism>
<protein>
    <recommendedName>
        <fullName evidence="1">DUF927 domain-containing protein</fullName>
    </recommendedName>
</protein>
<dbReference type="RefSeq" id="WP_071456183.1">
    <property type="nucleotide sequence ID" value="NZ_CP017267.1"/>
</dbReference>
<reference evidence="2 3" key="1">
    <citation type="submission" date="2016-09" db="EMBL/GenBank/DDBJ databases">
        <title>Vagococcus teuberi sp. nov., isolated from the Malian artisanal sour milk fene.</title>
        <authorList>
            <person name="Wullschleger S."/>
            <person name="Seifert C."/>
            <person name="Baumgartner S."/>
            <person name="Lacroix C."/>
            <person name="Bonfoh B."/>
            <person name="Stevens M.J."/>
            <person name="Meile L."/>
        </authorList>
    </citation>
    <scope>NUCLEOTIDE SEQUENCE [LARGE SCALE GENOMIC DNA]</scope>
    <source>
        <strain evidence="2 3">DSM 21459</strain>
    </source>
</reference>
<feature type="domain" description="DUF927" evidence="1">
    <location>
        <begin position="358"/>
        <end position="611"/>
    </location>
</feature>
<evidence type="ECO:0000313" key="3">
    <source>
        <dbReference type="Proteomes" id="UP000191200"/>
    </source>
</evidence>
<proteinExistence type="predicted"/>
<dbReference type="STRING" id="519472.BHY08_01495"/>
<gene>
    <name evidence="2" type="ORF">BHY08_01495</name>
</gene>
<name>A0A1J0A3W3_9ENTE</name>
<keyword evidence="3" id="KW-1185">Reference proteome</keyword>
<dbReference type="OrthoDB" id="266913at2"/>
<dbReference type="AlphaFoldDB" id="A0A1J0A3W3"/>
<dbReference type="Pfam" id="PF06048">
    <property type="entry name" value="DUF927"/>
    <property type="match status" value="1"/>
</dbReference>
<sequence>MLHFLNLLETFGVTNTNIRIIKEKGITTKNFKTDSVGRLEFKEWLETNKLSNKTIFGTFNQPYLESLSKKTLSDKDIEDRHFIMIDFDPIREKSTSSTKEEKEKALNIANNVCQFLKEHQFESLITCDSGNGYHILIPITPISATETTEDVGRFLKLLAEKFSTTEVEVDTTVKNPSRLTKVYGCFATKGESTEDRPHRKSSILTKNYSAVTNDFKLVSQLLEESDFQEKKQVTSKTFVRAYTKKWLDFYKIEYRIQQGDVPGMTLFILKNCPLAVHSNNQSGATIQQTADNKVRFSCLHESHSYLTIKDFQQKYPIPEEAFIQNSIESFHNERIDFNLESYTLKKDGLFKHTDKGSYKISEPLYIEKSRRIKETNESQYLLKYLSGSEWLEKWIGGEQLISNEFKKLNKFSVQIPPRAEADMIDFLIKQANQLSVEHYHNSIGWEGNSFLMNHAYSSTSEVNSTLDDSSLLDLEVNGTLGNWLDMVTNEVLGTDLELALSIGFSSVIIGKLSQTYPDLSTLFISIEGDSTTGKSSSQMFMTSLYGSYLSLMDTWNSTPYSILAKVERNNGVLYALDELGSCNQSNLTNLIYQLATGRSRLRLNKDAQLKETFRFSTTIVSSSEISLKDRTTSFQGIDARILPFRQIQWTKSAESSERIKKISHANRGCPAVYFVSRLMEISKYEKVIIDYYELAKDKLSTLFKQNQLKGRLIAQYAVILGTSYLINDIFPFELDILKIQENLNTSYLSAVNLSEFSDDLTYEEVLTNIFLEYKSSLLHKGNYLQNPNRFVGRFKEIKGQIKVNIAMADFEQSLKLYYPNSEVRYLIKKMIDRGLILTENGRNTKRIHISGTHFTTYEYMLSKEVLQFGNSQSLVMGTTNLQKISSININDLEDDELL</sequence>
<dbReference type="Proteomes" id="UP000191200">
    <property type="component" value="Chromosome"/>
</dbReference>
<evidence type="ECO:0000313" key="2">
    <source>
        <dbReference type="EMBL" id="APB30614.1"/>
    </source>
</evidence>
<dbReference type="InterPro" id="IPR009270">
    <property type="entry name" value="DUF927"/>
</dbReference>
<accession>A0A1J0A3W3</accession>
<dbReference type="KEGG" id="vte:BHY08_01495"/>
<evidence type="ECO:0000259" key="1">
    <source>
        <dbReference type="Pfam" id="PF06048"/>
    </source>
</evidence>
<dbReference type="EMBL" id="CP017267">
    <property type="protein sequence ID" value="APB30614.1"/>
    <property type="molecule type" value="Genomic_DNA"/>
</dbReference>